<evidence type="ECO:0008006" key="4">
    <source>
        <dbReference type="Google" id="ProtNLM"/>
    </source>
</evidence>
<keyword evidence="1" id="KW-0472">Membrane</keyword>
<dbReference type="AlphaFoldDB" id="A0A7S8F4U2"/>
<feature type="transmembrane region" description="Helical" evidence="1">
    <location>
        <begin position="119"/>
        <end position="138"/>
    </location>
</feature>
<evidence type="ECO:0000313" key="3">
    <source>
        <dbReference type="Proteomes" id="UP000594459"/>
    </source>
</evidence>
<feature type="transmembrane region" description="Helical" evidence="1">
    <location>
        <begin position="205"/>
        <end position="225"/>
    </location>
</feature>
<feature type="transmembrane region" description="Helical" evidence="1">
    <location>
        <begin position="150"/>
        <end position="167"/>
    </location>
</feature>
<feature type="transmembrane region" description="Helical" evidence="1">
    <location>
        <begin position="86"/>
        <end position="107"/>
    </location>
</feature>
<dbReference type="Proteomes" id="UP000594459">
    <property type="component" value="Chromosome"/>
</dbReference>
<dbReference type="EMBL" id="CP064654">
    <property type="protein sequence ID" value="QPC99239.1"/>
    <property type="molecule type" value="Genomic_DNA"/>
</dbReference>
<dbReference type="KEGG" id="qso:IRL76_01250"/>
<name>A0A7S8F4U2_9SPHN</name>
<gene>
    <name evidence="2" type="ORF">IRL76_01250</name>
</gene>
<reference evidence="2 3" key="1">
    <citation type="submission" date="2020-11" db="EMBL/GenBank/DDBJ databases">
        <title>The genome sequence of Erythrobacter sp. 6D36.</title>
        <authorList>
            <person name="Liu Y."/>
        </authorList>
    </citation>
    <scope>NUCLEOTIDE SEQUENCE [LARGE SCALE GENOMIC DNA]</scope>
    <source>
        <strain evidence="2 3">6D36</strain>
    </source>
</reference>
<keyword evidence="1" id="KW-1133">Transmembrane helix</keyword>
<protein>
    <recommendedName>
        <fullName evidence="4">DUF2306 domain-containing protein</fullName>
    </recommendedName>
</protein>
<evidence type="ECO:0000313" key="2">
    <source>
        <dbReference type="EMBL" id="QPC99239.1"/>
    </source>
</evidence>
<dbReference type="RefSeq" id="WP_200982430.1">
    <property type="nucleotide sequence ID" value="NZ_CP064654.1"/>
</dbReference>
<sequence>MATAAAPQHTSVPGTRFFTIMAFVMSAIILAGFSLNLAMGRSTFAVPWQFHVHGLIFMSWIGLYLAQHVTINSGNIALHVRLGKLAYLWIPLMVAAGVTIIVTSARRNGGPFFFDMNEFFVSNLSLLLCFGGLAFWALKQRRYTGWHRRLMLCAMAILTGPGLGRLLPLPLMIPYSWTVTFLVTLIFPIIGMIADKRRDGVVHPAYKWGFGIYVGTFIASMLLAYSPIGYAVTEWLVAGTPGAERPMQAFLPPGFSM</sequence>
<accession>A0A7S8F4U2</accession>
<evidence type="ECO:0000256" key="1">
    <source>
        <dbReference type="SAM" id="Phobius"/>
    </source>
</evidence>
<keyword evidence="1" id="KW-0812">Transmembrane</keyword>
<feature type="transmembrane region" description="Helical" evidence="1">
    <location>
        <begin position="45"/>
        <end position="66"/>
    </location>
</feature>
<keyword evidence="3" id="KW-1185">Reference proteome</keyword>
<organism evidence="2 3">
    <name type="scientific">Qipengyuania soli</name>
    <dbReference type="NCBI Taxonomy" id="2782568"/>
    <lineage>
        <taxon>Bacteria</taxon>
        <taxon>Pseudomonadati</taxon>
        <taxon>Pseudomonadota</taxon>
        <taxon>Alphaproteobacteria</taxon>
        <taxon>Sphingomonadales</taxon>
        <taxon>Erythrobacteraceae</taxon>
        <taxon>Qipengyuania</taxon>
    </lineage>
</organism>
<proteinExistence type="predicted"/>
<feature type="transmembrane region" description="Helical" evidence="1">
    <location>
        <begin position="173"/>
        <end position="193"/>
    </location>
</feature>
<feature type="transmembrane region" description="Helical" evidence="1">
    <location>
        <begin position="17"/>
        <end position="39"/>
    </location>
</feature>